<accession>A0A371BB96</accession>
<reference evidence="3" key="1">
    <citation type="submission" date="2018-08" db="EMBL/GenBank/DDBJ databases">
        <authorList>
            <person name="Kim S.-J."/>
            <person name="Jung G.-Y."/>
        </authorList>
    </citation>
    <scope>NUCLEOTIDE SEQUENCE [LARGE SCALE GENOMIC DNA]</scope>
    <source>
        <strain evidence="3">GY_H</strain>
    </source>
</reference>
<evidence type="ECO:0000313" key="2">
    <source>
        <dbReference type="EMBL" id="RDV04673.1"/>
    </source>
</evidence>
<dbReference type="SUPFAM" id="SSF54427">
    <property type="entry name" value="NTF2-like"/>
    <property type="match status" value="1"/>
</dbReference>
<comment type="caution">
    <text evidence="2">The sequence shown here is derived from an EMBL/GenBank/DDBJ whole genome shotgun (WGS) entry which is preliminary data.</text>
</comment>
<gene>
    <name evidence="2" type="ORF">DXH78_08915</name>
</gene>
<dbReference type="Pfam" id="PF13577">
    <property type="entry name" value="SnoaL_4"/>
    <property type="match status" value="1"/>
</dbReference>
<organism evidence="2 3">
    <name type="scientific">Undibacter mobilis</name>
    <dbReference type="NCBI Taxonomy" id="2292256"/>
    <lineage>
        <taxon>Bacteria</taxon>
        <taxon>Pseudomonadati</taxon>
        <taxon>Pseudomonadota</taxon>
        <taxon>Alphaproteobacteria</taxon>
        <taxon>Hyphomicrobiales</taxon>
        <taxon>Nitrobacteraceae</taxon>
        <taxon>Undibacter</taxon>
    </lineage>
</organism>
<dbReference type="InterPro" id="IPR037401">
    <property type="entry name" value="SnoaL-like"/>
</dbReference>
<name>A0A371BB96_9BRAD</name>
<evidence type="ECO:0000259" key="1">
    <source>
        <dbReference type="Pfam" id="PF13577"/>
    </source>
</evidence>
<proteinExistence type="predicted"/>
<feature type="domain" description="SnoaL-like" evidence="1">
    <location>
        <begin position="3"/>
        <end position="124"/>
    </location>
</feature>
<dbReference type="Proteomes" id="UP000263993">
    <property type="component" value="Unassembled WGS sequence"/>
</dbReference>
<dbReference type="RefSeq" id="WP_115516697.1">
    <property type="nucleotide sequence ID" value="NZ_QRGO01000001.1"/>
</dbReference>
<keyword evidence="3" id="KW-1185">Reference proteome</keyword>
<dbReference type="AlphaFoldDB" id="A0A371BB96"/>
<dbReference type="OrthoDB" id="581683at2"/>
<dbReference type="Gene3D" id="3.10.450.50">
    <property type="match status" value="1"/>
</dbReference>
<dbReference type="InterPro" id="IPR032710">
    <property type="entry name" value="NTF2-like_dom_sf"/>
</dbReference>
<protein>
    <submittedName>
        <fullName evidence="2">Nuclear transport factor 2 family protein</fullName>
    </submittedName>
</protein>
<sequence>MTTSDRLDCMDLIQAWALYRDQGRWAELLDTFHPDGIISVTWFKGAFPDFVEASKRAAVRSTSLSKHQIGWPLVTLRGDRATAETSVTIHGRAALDGILVDNVSYGRFLDRLERRAGRWRLAERVAIYEKDRLDPVVPSEAFNRLMTQTDFSIYPEAYRFIAHRLVSTGRKLVSPIIVNASPEAEALYRRYGEWLTQA</sequence>
<dbReference type="EMBL" id="QRGO01000001">
    <property type="protein sequence ID" value="RDV04673.1"/>
    <property type="molecule type" value="Genomic_DNA"/>
</dbReference>
<evidence type="ECO:0000313" key="3">
    <source>
        <dbReference type="Proteomes" id="UP000263993"/>
    </source>
</evidence>